<dbReference type="Proteomes" id="UP000240424">
    <property type="component" value="Unassembled WGS sequence"/>
</dbReference>
<reference evidence="3 4" key="1">
    <citation type="submission" date="2017-01" db="EMBL/GenBank/DDBJ databases">
        <authorList>
            <consortium name="Urmite Genomes"/>
        </authorList>
    </citation>
    <scope>NUCLEOTIDE SEQUENCE [LARGE SCALE GENOMIC DNA]</scope>
    <source>
        <strain evidence="3 4">AB215</strain>
    </source>
</reference>
<feature type="transmembrane region" description="Helical" evidence="2">
    <location>
        <begin position="79"/>
        <end position="102"/>
    </location>
</feature>
<keyword evidence="2" id="KW-1133">Transmembrane helix</keyword>
<organism evidence="3 4">
    <name type="scientific">Mycobacterium numidiamassiliense</name>
    <dbReference type="NCBI Taxonomy" id="1841861"/>
    <lineage>
        <taxon>Bacteria</taxon>
        <taxon>Bacillati</taxon>
        <taxon>Actinomycetota</taxon>
        <taxon>Actinomycetes</taxon>
        <taxon>Mycobacteriales</taxon>
        <taxon>Mycobacteriaceae</taxon>
        <taxon>Mycobacterium</taxon>
    </lineage>
</organism>
<proteinExistence type="predicted"/>
<feature type="compositionally biased region" description="Basic and acidic residues" evidence="1">
    <location>
        <begin position="7"/>
        <end position="23"/>
    </location>
</feature>
<name>A0A2U3P882_9MYCO</name>
<dbReference type="AlphaFoldDB" id="A0A2U3P882"/>
<keyword evidence="4" id="KW-1185">Reference proteome</keyword>
<evidence type="ECO:0000313" key="3">
    <source>
        <dbReference type="EMBL" id="SPM39973.1"/>
    </source>
</evidence>
<evidence type="ECO:0000256" key="2">
    <source>
        <dbReference type="SAM" id="Phobius"/>
    </source>
</evidence>
<feature type="region of interest" description="Disordered" evidence="1">
    <location>
        <begin position="1"/>
        <end position="23"/>
    </location>
</feature>
<accession>A0A2U3P882</accession>
<keyword evidence="2" id="KW-0812">Transmembrane</keyword>
<gene>
    <name evidence="3" type="ORF">MNAB215_2167</name>
</gene>
<dbReference type="EMBL" id="FUEZ01000004">
    <property type="protein sequence ID" value="SPM39973.1"/>
    <property type="molecule type" value="Genomic_DNA"/>
</dbReference>
<sequence length="180" mass="20043">MALVRPSSEERGPDGARRDDFPHHPTLVEIAQRQREIEAWETLNADGYRFAKSGAIVAFVVTAVAVFLTVTPVPPNWPWNVPMSILAIFAAVAMVVCGLLWLDQPRVGPRPELLGIVPFSRAENLHLMGEQAIEPYYASCPCPGCGDECTHLLRRTADDEPQWAAVTRHCRVCEREWAQA</sequence>
<evidence type="ECO:0000256" key="1">
    <source>
        <dbReference type="SAM" id="MobiDB-lite"/>
    </source>
</evidence>
<keyword evidence="2" id="KW-0472">Membrane</keyword>
<protein>
    <submittedName>
        <fullName evidence="3">Uncharacterized protein</fullName>
    </submittedName>
</protein>
<evidence type="ECO:0000313" key="4">
    <source>
        <dbReference type="Proteomes" id="UP000240424"/>
    </source>
</evidence>
<feature type="transmembrane region" description="Helical" evidence="2">
    <location>
        <begin position="54"/>
        <end position="73"/>
    </location>
</feature>